<accession>A0A9D4CM90</accession>
<organism evidence="1 2">
    <name type="scientific">Dreissena polymorpha</name>
    <name type="common">Zebra mussel</name>
    <name type="synonym">Mytilus polymorpha</name>
    <dbReference type="NCBI Taxonomy" id="45954"/>
    <lineage>
        <taxon>Eukaryota</taxon>
        <taxon>Metazoa</taxon>
        <taxon>Spiralia</taxon>
        <taxon>Lophotrochozoa</taxon>
        <taxon>Mollusca</taxon>
        <taxon>Bivalvia</taxon>
        <taxon>Autobranchia</taxon>
        <taxon>Heteroconchia</taxon>
        <taxon>Euheterodonta</taxon>
        <taxon>Imparidentia</taxon>
        <taxon>Neoheterodontei</taxon>
        <taxon>Myida</taxon>
        <taxon>Dreissenoidea</taxon>
        <taxon>Dreissenidae</taxon>
        <taxon>Dreissena</taxon>
    </lineage>
</organism>
<name>A0A9D4CM90_DREPO</name>
<evidence type="ECO:0000313" key="2">
    <source>
        <dbReference type="Proteomes" id="UP000828390"/>
    </source>
</evidence>
<gene>
    <name evidence="1" type="ORF">DPMN_053899</name>
</gene>
<evidence type="ECO:0000313" key="1">
    <source>
        <dbReference type="EMBL" id="KAH3727953.1"/>
    </source>
</evidence>
<protein>
    <submittedName>
        <fullName evidence="1">Uncharacterized protein</fullName>
    </submittedName>
</protein>
<reference evidence="1" key="1">
    <citation type="journal article" date="2019" name="bioRxiv">
        <title>The Genome of the Zebra Mussel, Dreissena polymorpha: A Resource for Invasive Species Research.</title>
        <authorList>
            <person name="McCartney M.A."/>
            <person name="Auch B."/>
            <person name="Kono T."/>
            <person name="Mallez S."/>
            <person name="Zhang Y."/>
            <person name="Obille A."/>
            <person name="Becker A."/>
            <person name="Abrahante J.E."/>
            <person name="Garbe J."/>
            <person name="Badalamenti J.P."/>
            <person name="Herman A."/>
            <person name="Mangelson H."/>
            <person name="Liachko I."/>
            <person name="Sullivan S."/>
            <person name="Sone E.D."/>
            <person name="Koren S."/>
            <person name="Silverstein K.A.T."/>
            <person name="Beckman K.B."/>
            <person name="Gohl D.M."/>
        </authorList>
    </citation>
    <scope>NUCLEOTIDE SEQUENCE</scope>
    <source>
        <strain evidence="1">Duluth1</strain>
        <tissue evidence="1">Whole animal</tissue>
    </source>
</reference>
<dbReference type="Proteomes" id="UP000828390">
    <property type="component" value="Unassembled WGS sequence"/>
</dbReference>
<dbReference type="EMBL" id="JAIWYP010000012">
    <property type="protein sequence ID" value="KAH3727953.1"/>
    <property type="molecule type" value="Genomic_DNA"/>
</dbReference>
<dbReference type="AlphaFoldDB" id="A0A9D4CM90"/>
<comment type="caution">
    <text evidence="1">The sequence shown here is derived from an EMBL/GenBank/DDBJ whole genome shotgun (WGS) entry which is preliminary data.</text>
</comment>
<proteinExistence type="predicted"/>
<keyword evidence="2" id="KW-1185">Reference proteome</keyword>
<sequence>MPFQRQLVRPQSLSMYNQRRITSQHHPVLIMLLLSSQIRGTITRKCWKLPTPELS</sequence>
<reference evidence="1" key="2">
    <citation type="submission" date="2020-11" db="EMBL/GenBank/DDBJ databases">
        <authorList>
            <person name="McCartney M.A."/>
            <person name="Auch B."/>
            <person name="Kono T."/>
            <person name="Mallez S."/>
            <person name="Becker A."/>
            <person name="Gohl D.M."/>
            <person name="Silverstein K.A.T."/>
            <person name="Koren S."/>
            <person name="Bechman K.B."/>
            <person name="Herman A."/>
            <person name="Abrahante J.E."/>
            <person name="Garbe J."/>
        </authorList>
    </citation>
    <scope>NUCLEOTIDE SEQUENCE</scope>
    <source>
        <strain evidence="1">Duluth1</strain>
        <tissue evidence="1">Whole animal</tissue>
    </source>
</reference>